<dbReference type="PANTHER" id="PTHR33430:SF13">
    <property type="entry name" value="CASP-LIKE PROTEIN"/>
    <property type="match status" value="1"/>
</dbReference>
<accession>A0A8T0GLU7</accession>
<dbReference type="Proteomes" id="UP000822688">
    <property type="component" value="Chromosome 10"/>
</dbReference>
<dbReference type="AlphaFoldDB" id="A0A8T0GLU7"/>
<dbReference type="EMBL" id="CM026431">
    <property type="protein sequence ID" value="KAG0559963.1"/>
    <property type="molecule type" value="Genomic_DNA"/>
</dbReference>
<sequence>MGFELPKEIIAVVRPRFTETVQMNESNQRNIVDKALKMHLEVKILDFVPGETSVLNASEGARVVYNEVAKASTKEQMQGLYCFNTKGNQLEHLFNQMGTYMFHFSLVGSKYGDVPPSVLRVNVAPNNVLVPGCQTPHIQRRKHLTSGHDTASQIIVDDDLDEDDADMPLHPDKTIIHVTTLDELVQVNTWFAIAIFLGYAFSPPLPSMQVSTSLAPPRPECYVTLNVYRNVVYWEIVSFGFFLFSTMVAHGFKLLLVLGLLGPTCPYRSYKHI</sequence>
<name>A0A8T0GLU7_CERPU</name>
<evidence type="ECO:0000256" key="1">
    <source>
        <dbReference type="SAM" id="Phobius"/>
    </source>
</evidence>
<gene>
    <name evidence="2" type="ORF">KC19_10G142600</name>
</gene>
<keyword evidence="3" id="KW-1185">Reference proteome</keyword>
<comment type="caution">
    <text evidence="2">The sequence shown here is derived from an EMBL/GenBank/DDBJ whole genome shotgun (WGS) entry which is preliminary data.</text>
</comment>
<keyword evidence="1" id="KW-0812">Transmembrane</keyword>
<feature type="transmembrane region" description="Helical" evidence="1">
    <location>
        <begin position="236"/>
        <end position="261"/>
    </location>
</feature>
<proteinExistence type="predicted"/>
<evidence type="ECO:0000313" key="3">
    <source>
        <dbReference type="Proteomes" id="UP000822688"/>
    </source>
</evidence>
<keyword evidence="1" id="KW-1133">Transmembrane helix</keyword>
<protein>
    <submittedName>
        <fullName evidence="2">Uncharacterized protein</fullName>
    </submittedName>
</protein>
<reference evidence="2" key="1">
    <citation type="submission" date="2020-06" db="EMBL/GenBank/DDBJ databases">
        <title>WGS assembly of Ceratodon purpureus strain R40.</title>
        <authorList>
            <person name="Carey S.B."/>
            <person name="Jenkins J."/>
            <person name="Shu S."/>
            <person name="Lovell J.T."/>
            <person name="Sreedasyam A."/>
            <person name="Maumus F."/>
            <person name="Tiley G.P."/>
            <person name="Fernandez-Pozo N."/>
            <person name="Barry K."/>
            <person name="Chen C."/>
            <person name="Wang M."/>
            <person name="Lipzen A."/>
            <person name="Daum C."/>
            <person name="Saski C.A."/>
            <person name="Payton A.C."/>
            <person name="Mcbreen J.C."/>
            <person name="Conrad R.E."/>
            <person name="Kollar L.M."/>
            <person name="Olsson S."/>
            <person name="Huttunen S."/>
            <person name="Landis J.B."/>
            <person name="Wickett N.J."/>
            <person name="Johnson M.G."/>
            <person name="Rensing S.A."/>
            <person name="Grimwood J."/>
            <person name="Schmutz J."/>
            <person name="Mcdaniel S.F."/>
        </authorList>
    </citation>
    <scope>NUCLEOTIDE SEQUENCE</scope>
    <source>
        <strain evidence="2">R40</strain>
    </source>
</reference>
<evidence type="ECO:0000313" key="2">
    <source>
        <dbReference type="EMBL" id="KAG0559963.1"/>
    </source>
</evidence>
<keyword evidence="1" id="KW-0472">Membrane</keyword>
<organism evidence="2 3">
    <name type="scientific">Ceratodon purpureus</name>
    <name type="common">Fire moss</name>
    <name type="synonym">Dicranum purpureum</name>
    <dbReference type="NCBI Taxonomy" id="3225"/>
    <lineage>
        <taxon>Eukaryota</taxon>
        <taxon>Viridiplantae</taxon>
        <taxon>Streptophyta</taxon>
        <taxon>Embryophyta</taxon>
        <taxon>Bryophyta</taxon>
        <taxon>Bryophytina</taxon>
        <taxon>Bryopsida</taxon>
        <taxon>Dicranidae</taxon>
        <taxon>Pseudoditrichales</taxon>
        <taxon>Ditrichaceae</taxon>
        <taxon>Ceratodon</taxon>
    </lineage>
</organism>
<dbReference type="PANTHER" id="PTHR33430">
    <property type="entry name" value="MATERNAL EFFECT EMBRYO ARREST PROTEIN"/>
    <property type="match status" value="1"/>
</dbReference>